<accession>A0AAV4BNK9</accession>
<keyword evidence="2" id="KW-1185">Reference proteome</keyword>
<dbReference type="Proteomes" id="UP000735302">
    <property type="component" value="Unassembled WGS sequence"/>
</dbReference>
<sequence length="100" mass="11387">MKQSETSYRHPSLAVVKSAQEPRRFNAKHIFSPLYREASMTNLRDTDVEKRRILFSKLVKTAQYETVVSVRALISTGNICLGFKPDGSLRPNGFQNTLRS</sequence>
<proteinExistence type="predicted"/>
<dbReference type="AlphaFoldDB" id="A0AAV4BNK9"/>
<evidence type="ECO:0000313" key="2">
    <source>
        <dbReference type="Proteomes" id="UP000735302"/>
    </source>
</evidence>
<evidence type="ECO:0000313" key="1">
    <source>
        <dbReference type="EMBL" id="GFO20685.1"/>
    </source>
</evidence>
<protein>
    <submittedName>
        <fullName evidence="1">Uncharacterized protein</fullName>
    </submittedName>
</protein>
<reference evidence="1 2" key="1">
    <citation type="journal article" date="2021" name="Elife">
        <title>Chloroplast acquisition without the gene transfer in kleptoplastic sea slugs, Plakobranchus ocellatus.</title>
        <authorList>
            <person name="Maeda T."/>
            <person name="Takahashi S."/>
            <person name="Yoshida T."/>
            <person name="Shimamura S."/>
            <person name="Takaki Y."/>
            <person name="Nagai Y."/>
            <person name="Toyoda A."/>
            <person name="Suzuki Y."/>
            <person name="Arimoto A."/>
            <person name="Ishii H."/>
            <person name="Satoh N."/>
            <person name="Nishiyama T."/>
            <person name="Hasebe M."/>
            <person name="Maruyama T."/>
            <person name="Minagawa J."/>
            <person name="Obokata J."/>
            <person name="Shigenobu S."/>
        </authorList>
    </citation>
    <scope>NUCLEOTIDE SEQUENCE [LARGE SCALE GENOMIC DNA]</scope>
</reference>
<gene>
    <name evidence="1" type="ORF">PoB_004719000</name>
</gene>
<dbReference type="EMBL" id="BLXT01005191">
    <property type="protein sequence ID" value="GFO20685.1"/>
    <property type="molecule type" value="Genomic_DNA"/>
</dbReference>
<comment type="caution">
    <text evidence="1">The sequence shown here is derived from an EMBL/GenBank/DDBJ whole genome shotgun (WGS) entry which is preliminary data.</text>
</comment>
<name>A0AAV4BNK9_9GAST</name>
<organism evidence="1 2">
    <name type="scientific">Plakobranchus ocellatus</name>
    <dbReference type="NCBI Taxonomy" id="259542"/>
    <lineage>
        <taxon>Eukaryota</taxon>
        <taxon>Metazoa</taxon>
        <taxon>Spiralia</taxon>
        <taxon>Lophotrochozoa</taxon>
        <taxon>Mollusca</taxon>
        <taxon>Gastropoda</taxon>
        <taxon>Heterobranchia</taxon>
        <taxon>Euthyneura</taxon>
        <taxon>Panpulmonata</taxon>
        <taxon>Sacoglossa</taxon>
        <taxon>Placobranchoidea</taxon>
        <taxon>Plakobranchidae</taxon>
        <taxon>Plakobranchus</taxon>
    </lineage>
</organism>